<accession>A0A941AR76</accession>
<feature type="transmembrane region" description="Helical" evidence="11">
    <location>
        <begin position="338"/>
        <end position="356"/>
    </location>
</feature>
<dbReference type="PANTHER" id="PTHR32196:SF32">
    <property type="entry name" value="XYLOSE TRANSPORT SYSTEM PERMEASE PROTEIN XYLH"/>
    <property type="match status" value="1"/>
</dbReference>
<feature type="transmembrane region" description="Helical" evidence="11">
    <location>
        <begin position="305"/>
        <end position="326"/>
    </location>
</feature>
<evidence type="ECO:0000256" key="7">
    <source>
        <dbReference type="ARBA" id="ARBA00022989"/>
    </source>
</evidence>
<dbReference type="Pfam" id="PF02653">
    <property type="entry name" value="BPD_transp_2"/>
    <property type="match status" value="1"/>
</dbReference>
<comment type="caution">
    <text evidence="12">The sequence shown here is derived from an EMBL/GenBank/DDBJ whole genome shotgun (WGS) entry which is preliminary data.</text>
</comment>
<dbReference type="AlphaFoldDB" id="A0A941AR76"/>
<keyword evidence="7 11" id="KW-1133">Transmembrane helix</keyword>
<feature type="transmembrane region" description="Helical" evidence="11">
    <location>
        <begin position="113"/>
        <end position="136"/>
    </location>
</feature>
<reference evidence="12" key="1">
    <citation type="submission" date="2021-02" db="EMBL/GenBank/DDBJ databases">
        <title>Draft genome sequence of Microbispora sp. RL4-1S isolated from rice leaves in Thailand.</title>
        <authorList>
            <person name="Muangham S."/>
            <person name="Duangmal K."/>
        </authorList>
    </citation>
    <scope>NUCLEOTIDE SEQUENCE</scope>
    <source>
        <strain evidence="12">RL4-1S</strain>
    </source>
</reference>
<evidence type="ECO:0000256" key="9">
    <source>
        <dbReference type="ARBA" id="ARBA00035611"/>
    </source>
</evidence>
<keyword evidence="8 11" id="KW-0472">Membrane</keyword>
<evidence type="ECO:0000256" key="4">
    <source>
        <dbReference type="ARBA" id="ARBA00022519"/>
    </source>
</evidence>
<evidence type="ECO:0000256" key="8">
    <source>
        <dbReference type="ARBA" id="ARBA00023136"/>
    </source>
</evidence>
<keyword evidence="3" id="KW-1003">Cell membrane</keyword>
<sequence length="415" mass="42788">MTTETLPKQSTADSSVGVHVKGYLERVRGGELGALPAVFGLVVLCVVFSVLRPAFLSAVNFANLFTQGAAVAVIAMGLIFVLLLGEIDLSAGFASGVCAGVLAVLLTEHHWPWYAAVLAAMITGTVIGFVLGSLVAKLGIPSFVVTLAAFLAFQGVVLLLVNNGTNISIQDPTILAIANNNVTPVLGWILAIAGVVIYGGIQFWQARRRSARGLVADPMAVIGARVAALAVIAVIAVYVLNLERSRNALVVSLKGVPIVVPLILALLVIWTFVLRRTRYGRHIYAVGGNPEAARRAGINVDRIRISAFMISSFMASIGGIIAASRANSVDPNTGGSNVLLFAVGAAVIGGTSLFGGKGRALDAVLGGAVVAVIDNGMGLMGYSAGVKFVVTGLVLLLAAGVDALSRKRAAASGRR</sequence>
<feature type="transmembrane region" description="Helical" evidence="11">
    <location>
        <begin position="64"/>
        <end position="84"/>
    </location>
</feature>
<dbReference type="Proteomes" id="UP000674234">
    <property type="component" value="Unassembled WGS sequence"/>
</dbReference>
<feature type="transmembrane region" description="Helical" evidence="11">
    <location>
        <begin position="222"/>
        <end position="240"/>
    </location>
</feature>
<keyword evidence="4" id="KW-0997">Cell inner membrane</keyword>
<keyword evidence="5" id="KW-0762">Sugar transport</keyword>
<feature type="transmembrane region" description="Helical" evidence="11">
    <location>
        <begin position="32"/>
        <end position="52"/>
    </location>
</feature>
<comment type="subcellular location">
    <subcellularLocation>
        <location evidence="1">Cell membrane</location>
        <topology evidence="1">Multi-pass membrane protein</topology>
    </subcellularLocation>
</comment>
<evidence type="ECO:0000313" key="13">
    <source>
        <dbReference type="Proteomes" id="UP000674234"/>
    </source>
</evidence>
<dbReference type="InterPro" id="IPR001851">
    <property type="entry name" value="ABC_transp_permease"/>
</dbReference>
<dbReference type="GO" id="GO:0005886">
    <property type="term" value="C:plasma membrane"/>
    <property type="evidence" value="ECO:0007669"/>
    <property type="project" value="UniProtKB-SubCell"/>
</dbReference>
<evidence type="ECO:0000256" key="10">
    <source>
        <dbReference type="ARBA" id="ARBA00035686"/>
    </source>
</evidence>
<protein>
    <recommendedName>
        <fullName evidence="10">Xylose transport system permease protein XylH</fullName>
    </recommendedName>
</protein>
<feature type="transmembrane region" description="Helical" evidence="11">
    <location>
        <begin position="143"/>
        <end position="161"/>
    </location>
</feature>
<dbReference type="CDD" id="cd06579">
    <property type="entry name" value="TM_PBP1_transp_AraH_like"/>
    <property type="match status" value="1"/>
</dbReference>
<name>A0A941AR76_9ACTN</name>
<dbReference type="PANTHER" id="PTHR32196">
    <property type="entry name" value="ABC TRANSPORTER PERMEASE PROTEIN YPHD-RELATED-RELATED"/>
    <property type="match status" value="1"/>
</dbReference>
<evidence type="ECO:0000256" key="3">
    <source>
        <dbReference type="ARBA" id="ARBA00022475"/>
    </source>
</evidence>
<keyword evidence="13" id="KW-1185">Reference proteome</keyword>
<evidence type="ECO:0000256" key="2">
    <source>
        <dbReference type="ARBA" id="ARBA00022448"/>
    </source>
</evidence>
<comment type="function">
    <text evidence="9">Part of the binding-protein-dependent transport system for D-xylose. Probably responsible for the translocation of the substrate across the membrane.</text>
</comment>
<evidence type="ECO:0000256" key="11">
    <source>
        <dbReference type="SAM" id="Phobius"/>
    </source>
</evidence>
<evidence type="ECO:0000256" key="5">
    <source>
        <dbReference type="ARBA" id="ARBA00022597"/>
    </source>
</evidence>
<feature type="transmembrane region" description="Helical" evidence="11">
    <location>
        <begin position="255"/>
        <end position="274"/>
    </location>
</feature>
<organism evidence="12 13">
    <name type="scientific">Microbispora oryzae</name>
    <dbReference type="NCBI Taxonomy" id="2806554"/>
    <lineage>
        <taxon>Bacteria</taxon>
        <taxon>Bacillati</taxon>
        <taxon>Actinomycetota</taxon>
        <taxon>Actinomycetes</taxon>
        <taxon>Streptosporangiales</taxon>
        <taxon>Streptosporangiaceae</taxon>
        <taxon>Microbispora</taxon>
    </lineage>
</organism>
<dbReference type="EMBL" id="JAFCNB010000009">
    <property type="protein sequence ID" value="MBP2705629.1"/>
    <property type="molecule type" value="Genomic_DNA"/>
</dbReference>
<keyword evidence="2" id="KW-0813">Transport</keyword>
<gene>
    <name evidence="12" type="ORF">JOL79_17590</name>
</gene>
<keyword evidence="6 11" id="KW-0812">Transmembrane</keyword>
<feature type="transmembrane region" description="Helical" evidence="11">
    <location>
        <begin position="181"/>
        <end position="201"/>
    </location>
</feature>
<proteinExistence type="predicted"/>
<dbReference type="GO" id="GO:0022857">
    <property type="term" value="F:transmembrane transporter activity"/>
    <property type="evidence" value="ECO:0007669"/>
    <property type="project" value="InterPro"/>
</dbReference>
<dbReference type="RefSeq" id="WP_210156924.1">
    <property type="nucleotide sequence ID" value="NZ_JAFCNB010000009.1"/>
</dbReference>
<feature type="transmembrane region" description="Helical" evidence="11">
    <location>
        <begin position="91"/>
        <end position="107"/>
    </location>
</feature>
<evidence type="ECO:0000256" key="6">
    <source>
        <dbReference type="ARBA" id="ARBA00022692"/>
    </source>
</evidence>
<evidence type="ECO:0000256" key="1">
    <source>
        <dbReference type="ARBA" id="ARBA00004651"/>
    </source>
</evidence>
<evidence type="ECO:0000313" key="12">
    <source>
        <dbReference type="EMBL" id="MBP2705629.1"/>
    </source>
</evidence>